<feature type="domain" description="Peptidase S8/S53" evidence="6">
    <location>
        <begin position="255"/>
        <end position="494"/>
    </location>
</feature>
<accession>A0ABM9P9T2</accession>
<dbReference type="GO" id="GO:0008233">
    <property type="term" value="F:peptidase activity"/>
    <property type="evidence" value="ECO:0007669"/>
    <property type="project" value="UniProtKB-KW"/>
</dbReference>
<keyword evidence="3 5" id="KW-0378">Hydrolase</keyword>
<evidence type="ECO:0000259" key="6">
    <source>
        <dbReference type="Pfam" id="PF00082"/>
    </source>
</evidence>
<keyword evidence="2 5" id="KW-0645">Protease</keyword>
<dbReference type="PANTHER" id="PTHR43399:SF4">
    <property type="entry name" value="CELL WALL-ASSOCIATED PROTEASE"/>
    <property type="match status" value="1"/>
</dbReference>
<feature type="active site" description="Charge relay system" evidence="5">
    <location>
        <position position="291"/>
    </location>
</feature>
<dbReference type="InterPro" id="IPR023828">
    <property type="entry name" value="Peptidase_S8_Ser-AS"/>
</dbReference>
<dbReference type="EMBL" id="CAXJIO010000011">
    <property type="protein sequence ID" value="CAL2102344.1"/>
    <property type="molecule type" value="Genomic_DNA"/>
</dbReference>
<evidence type="ECO:0000256" key="4">
    <source>
        <dbReference type="ARBA" id="ARBA00022825"/>
    </source>
</evidence>
<sequence>MRVLKPVFYSAIAVATLASCKTVSKIPVPTGPNTVVNIPAKKAKLTDYEKDNWQHLDLATDSIPGMSVLKAYDFLKGKKGVEVVVGVVDSGTDLKHEDLVDVAWVNADEKPGNGIDDDKNGYVDDINGWNFLGDSYKENLEFERIMKNPSIADAETAKEVKEYYDKELKKAEQSKARYGQILMAVEGADGLLAKHFGKKDYTHKEITAINTQDESLKGAIATAERMHGFGLSLGDAKKELGKLIDGAKKTISGESLKTNYRKVVGDNPEDINDKPGYGDNKSGHHVKDEAHGSHVAGIIGATRGNGKGMDGVANNVKIMAVRSVPDGDEYDKDVALGIRYAVDNGAKVINTSFGKSFSPHKQWVYDAIKYAADKDVLIVNAAGNSSKNIDVEKTFPNDAPDLLNEVSDNFLTVGAMSANYDKNLPATFTNYGKVNVDVFAPGVRIHSTTPDGEYKKFSGTSMASPATAGVAALIRSYYPELSASQVKHILMNSGTKIDLKVIKPGTKEELVPFSDLSVSGRVVNAYNALRMADRMVNGRK</sequence>
<keyword evidence="4 5" id="KW-0720">Serine protease</keyword>
<keyword evidence="8" id="KW-1185">Reference proteome</keyword>
<evidence type="ECO:0000256" key="2">
    <source>
        <dbReference type="ARBA" id="ARBA00022670"/>
    </source>
</evidence>
<dbReference type="GO" id="GO:0006508">
    <property type="term" value="P:proteolysis"/>
    <property type="evidence" value="ECO:0007669"/>
    <property type="project" value="UniProtKB-KW"/>
</dbReference>
<dbReference type="Gene3D" id="3.40.50.200">
    <property type="entry name" value="Peptidase S8/S53 domain"/>
    <property type="match status" value="2"/>
</dbReference>
<name>A0ABM9P9T2_9FLAO</name>
<dbReference type="InterPro" id="IPR017308">
    <property type="entry name" value="Pept_S8_subtilisin_bacteroid"/>
</dbReference>
<dbReference type="CDD" id="cd07483">
    <property type="entry name" value="Peptidases_S8_Subtilisin_Novo-like"/>
    <property type="match status" value="1"/>
</dbReference>
<dbReference type="InterPro" id="IPR000209">
    <property type="entry name" value="Peptidase_S8/S53_dom"/>
</dbReference>
<reference evidence="7 8" key="1">
    <citation type="submission" date="2024-05" db="EMBL/GenBank/DDBJ databases">
        <authorList>
            <person name="Duchaud E."/>
        </authorList>
    </citation>
    <scope>NUCLEOTIDE SEQUENCE [LARGE SCALE GENOMIC DNA]</scope>
    <source>
        <strain evidence="7">Ena-SAMPLE-TAB-13-05-2024-13:56:06:370-140308</strain>
    </source>
</reference>
<dbReference type="InterPro" id="IPR015500">
    <property type="entry name" value="Peptidase_S8_subtilisin-rel"/>
</dbReference>
<evidence type="ECO:0000256" key="1">
    <source>
        <dbReference type="ARBA" id="ARBA00011073"/>
    </source>
</evidence>
<evidence type="ECO:0000256" key="3">
    <source>
        <dbReference type="ARBA" id="ARBA00022801"/>
    </source>
</evidence>
<evidence type="ECO:0000313" key="8">
    <source>
        <dbReference type="Proteomes" id="UP001497527"/>
    </source>
</evidence>
<comment type="similarity">
    <text evidence="1 5">Belongs to the peptidase S8 family.</text>
</comment>
<protein>
    <submittedName>
        <fullName evidence="7">Cell wall-associated protease</fullName>
        <ecNumber evidence="7">3.4.21.-</ecNumber>
    </submittedName>
</protein>
<dbReference type="Proteomes" id="UP001497527">
    <property type="component" value="Unassembled WGS sequence"/>
</dbReference>
<evidence type="ECO:0000256" key="5">
    <source>
        <dbReference type="PROSITE-ProRule" id="PRU01240"/>
    </source>
</evidence>
<dbReference type="InterPro" id="IPR051048">
    <property type="entry name" value="Peptidase_S8/S53_subtilisin"/>
</dbReference>
<dbReference type="InterPro" id="IPR036852">
    <property type="entry name" value="Peptidase_S8/S53_dom_sf"/>
</dbReference>
<dbReference type="PROSITE" id="PS00138">
    <property type="entry name" value="SUBTILASE_SER"/>
    <property type="match status" value="1"/>
</dbReference>
<dbReference type="PROSITE" id="PS51257">
    <property type="entry name" value="PROKAR_LIPOPROTEIN"/>
    <property type="match status" value="1"/>
</dbReference>
<comment type="caution">
    <text evidence="7">The sequence shown here is derived from an EMBL/GenBank/DDBJ whole genome shotgun (WGS) entry which is preliminary data.</text>
</comment>
<dbReference type="EC" id="3.4.21.-" evidence="7"/>
<dbReference type="PANTHER" id="PTHR43399">
    <property type="entry name" value="SUBTILISIN-RELATED"/>
    <property type="match status" value="1"/>
</dbReference>
<dbReference type="Pfam" id="PF00082">
    <property type="entry name" value="Peptidase_S8"/>
    <property type="match status" value="1"/>
</dbReference>
<dbReference type="PROSITE" id="PS00137">
    <property type="entry name" value="SUBTILASE_HIS"/>
    <property type="match status" value="1"/>
</dbReference>
<dbReference type="PIRSF" id="PIRSF037892">
    <property type="entry name" value="Subtilisin_rel_SRU_0565"/>
    <property type="match status" value="1"/>
</dbReference>
<proteinExistence type="inferred from homology"/>
<organism evidence="7 8">
    <name type="scientific">Tenacibaculum polynesiense</name>
    <dbReference type="NCBI Taxonomy" id="3137857"/>
    <lineage>
        <taxon>Bacteria</taxon>
        <taxon>Pseudomonadati</taxon>
        <taxon>Bacteroidota</taxon>
        <taxon>Flavobacteriia</taxon>
        <taxon>Flavobacteriales</taxon>
        <taxon>Flavobacteriaceae</taxon>
        <taxon>Tenacibaculum</taxon>
    </lineage>
</organism>
<evidence type="ECO:0000313" key="7">
    <source>
        <dbReference type="EMBL" id="CAL2102344.1"/>
    </source>
</evidence>
<dbReference type="InterPro" id="IPR034080">
    <property type="entry name" value="Protease_P7-like_dom"/>
</dbReference>
<dbReference type="RefSeq" id="WP_348715536.1">
    <property type="nucleotide sequence ID" value="NZ_CAXJIO010000011.1"/>
</dbReference>
<dbReference type="InterPro" id="IPR022398">
    <property type="entry name" value="Peptidase_S8_His-AS"/>
</dbReference>
<dbReference type="PRINTS" id="PR00723">
    <property type="entry name" value="SUBTILISIN"/>
</dbReference>
<feature type="active site" description="Charge relay system" evidence="5">
    <location>
        <position position="89"/>
    </location>
</feature>
<feature type="active site" description="Charge relay system" evidence="5">
    <location>
        <position position="461"/>
    </location>
</feature>
<dbReference type="SUPFAM" id="SSF52743">
    <property type="entry name" value="Subtilisin-like"/>
    <property type="match status" value="1"/>
</dbReference>
<dbReference type="PROSITE" id="PS51892">
    <property type="entry name" value="SUBTILASE"/>
    <property type="match status" value="1"/>
</dbReference>
<gene>
    <name evidence="7" type="ORF">T190423A01A_20095</name>
</gene>